<dbReference type="EMBL" id="JAUJYN010000010">
    <property type="protein sequence ID" value="KAK1262073.1"/>
    <property type="molecule type" value="Genomic_DNA"/>
</dbReference>
<proteinExistence type="predicted"/>
<dbReference type="Proteomes" id="UP001179952">
    <property type="component" value="Unassembled WGS sequence"/>
</dbReference>
<keyword evidence="2" id="KW-1185">Reference proteome</keyword>
<accession>A0AAV9AD46</accession>
<protein>
    <submittedName>
        <fullName evidence="1">Uncharacterized protein</fullName>
    </submittedName>
</protein>
<evidence type="ECO:0000313" key="1">
    <source>
        <dbReference type="EMBL" id="KAK1262073.1"/>
    </source>
</evidence>
<organism evidence="1 2">
    <name type="scientific">Acorus gramineus</name>
    <name type="common">Dwarf sweet flag</name>
    <dbReference type="NCBI Taxonomy" id="55184"/>
    <lineage>
        <taxon>Eukaryota</taxon>
        <taxon>Viridiplantae</taxon>
        <taxon>Streptophyta</taxon>
        <taxon>Embryophyta</taxon>
        <taxon>Tracheophyta</taxon>
        <taxon>Spermatophyta</taxon>
        <taxon>Magnoliopsida</taxon>
        <taxon>Liliopsida</taxon>
        <taxon>Acoraceae</taxon>
        <taxon>Acorus</taxon>
    </lineage>
</organism>
<reference evidence="1" key="2">
    <citation type="submission" date="2023-06" db="EMBL/GenBank/DDBJ databases">
        <authorList>
            <person name="Ma L."/>
            <person name="Liu K.-W."/>
            <person name="Li Z."/>
            <person name="Hsiao Y.-Y."/>
            <person name="Qi Y."/>
            <person name="Fu T."/>
            <person name="Tang G."/>
            <person name="Zhang D."/>
            <person name="Sun W.-H."/>
            <person name="Liu D.-K."/>
            <person name="Li Y."/>
            <person name="Chen G.-Z."/>
            <person name="Liu X.-D."/>
            <person name="Liao X.-Y."/>
            <person name="Jiang Y.-T."/>
            <person name="Yu X."/>
            <person name="Hao Y."/>
            <person name="Huang J."/>
            <person name="Zhao X.-W."/>
            <person name="Ke S."/>
            <person name="Chen Y.-Y."/>
            <person name="Wu W.-L."/>
            <person name="Hsu J.-L."/>
            <person name="Lin Y.-F."/>
            <person name="Huang M.-D."/>
            <person name="Li C.-Y."/>
            <person name="Huang L."/>
            <person name="Wang Z.-W."/>
            <person name="Zhao X."/>
            <person name="Zhong W.-Y."/>
            <person name="Peng D.-H."/>
            <person name="Ahmad S."/>
            <person name="Lan S."/>
            <person name="Zhang J.-S."/>
            <person name="Tsai W.-C."/>
            <person name="Van De Peer Y."/>
            <person name="Liu Z.-J."/>
        </authorList>
    </citation>
    <scope>NUCLEOTIDE SEQUENCE</scope>
    <source>
        <strain evidence="1">SCP</strain>
        <tissue evidence="1">Leaves</tissue>
    </source>
</reference>
<sequence length="169" mass="18735">MDPEGFVEKKLEKMNESLKLAPPNVTWTKASNHAACRKLQRTAFMSLNLVSSLIGLHGYHVAAVEKLEIAVVTLSETGHQAAEIVVLAEQQARNQAQSIPIPLANQSQARQQILPQTLQDPIASANLQGSTSMPPVLPSMTGLNSAHCLQYWSNFWFAEYFWNISEYSE</sequence>
<gene>
    <name evidence="1" type="ORF">QJS04_geneDACA020286</name>
</gene>
<dbReference type="AlphaFoldDB" id="A0AAV9AD46"/>
<reference evidence="1" key="1">
    <citation type="journal article" date="2023" name="Nat. Commun.">
        <title>Diploid and tetraploid genomes of Acorus and the evolution of monocots.</title>
        <authorList>
            <person name="Ma L."/>
            <person name="Liu K.W."/>
            <person name="Li Z."/>
            <person name="Hsiao Y.Y."/>
            <person name="Qi Y."/>
            <person name="Fu T."/>
            <person name="Tang G.D."/>
            <person name="Zhang D."/>
            <person name="Sun W.H."/>
            <person name="Liu D.K."/>
            <person name="Li Y."/>
            <person name="Chen G.Z."/>
            <person name="Liu X.D."/>
            <person name="Liao X.Y."/>
            <person name="Jiang Y.T."/>
            <person name="Yu X."/>
            <person name="Hao Y."/>
            <person name="Huang J."/>
            <person name="Zhao X.W."/>
            <person name="Ke S."/>
            <person name="Chen Y.Y."/>
            <person name="Wu W.L."/>
            <person name="Hsu J.L."/>
            <person name="Lin Y.F."/>
            <person name="Huang M.D."/>
            <person name="Li C.Y."/>
            <person name="Huang L."/>
            <person name="Wang Z.W."/>
            <person name="Zhao X."/>
            <person name="Zhong W.Y."/>
            <person name="Peng D.H."/>
            <person name="Ahmad S."/>
            <person name="Lan S."/>
            <person name="Zhang J.S."/>
            <person name="Tsai W.C."/>
            <person name="Van de Peer Y."/>
            <person name="Liu Z.J."/>
        </authorList>
    </citation>
    <scope>NUCLEOTIDE SEQUENCE</scope>
    <source>
        <strain evidence="1">SCP</strain>
    </source>
</reference>
<comment type="caution">
    <text evidence="1">The sequence shown here is derived from an EMBL/GenBank/DDBJ whole genome shotgun (WGS) entry which is preliminary data.</text>
</comment>
<evidence type="ECO:0000313" key="2">
    <source>
        <dbReference type="Proteomes" id="UP001179952"/>
    </source>
</evidence>
<name>A0AAV9AD46_ACOGR</name>